<dbReference type="GO" id="GO:0002926">
    <property type="term" value="P:tRNA wobble base 5-methoxycarbonylmethyl-2-thiouridinylation"/>
    <property type="evidence" value="ECO:0007669"/>
    <property type="project" value="TreeGrafter"/>
</dbReference>
<dbReference type="GO" id="GO:0005829">
    <property type="term" value="C:cytosol"/>
    <property type="evidence" value="ECO:0007669"/>
    <property type="project" value="TreeGrafter"/>
</dbReference>
<dbReference type="InterPro" id="IPR006849">
    <property type="entry name" value="Elp1"/>
</dbReference>
<gene>
    <name evidence="2" type="ORF">O181_128339</name>
</gene>
<dbReference type="InterPro" id="IPR056164">
    <property type="entry name" value="Beta-prop_ELP1_1st"/>
</dbReference>
<reference evidence="2" key="1">
    <citation type="submission" date="2021-03" db="EMBL/GenBank/DDBJ databases">
        <title>Draft genome sequence of rust myrtle Austropuccinia psidii MF-1, a brazilian biotype.</title>
        <authorList>
            <person name="Quecine M.C."/>
            <person name="Pachon D.M.R."/>
            <person name="Bonatelli M.L."/>
            <person name="Correr F.H."/>
            <person name="Franceschini L.M."/>
            <person name="Leite T.F."/>
            <person name="Margarido G.R.A."/>
            <person name="Almeida C.A."/>
            <person name="Ferrarezi J.A."/>
            <person name="Labate C.A."/>
        </authorList>
    </citation>
    <scope>NUCLEOTIDE SEQUENCE</scope>
    <source>
        <strain evidence="2">MF-1</strain>
    </source>
</reference>
<organism evidence="2 3">
    <name type="scientific">Austropuccinia psidii MF-1</name>
    <dbReference type="NCBI Taxonomy" id="1389203"/>
    <lineage>
        <taxon>Eukaryota</taxon>
        <taxon>Fungi</taxon>
        <taxon>Dikarya</taxon>
        <taxon>Basidiomycota</taxon>
        <taxon>Pucciniomycotina</taxon>
        <taxon>Pucciniomycetes</taxon>
        <taxon>Pucciniales</taxon>
        <taxon>Sphaerophragmiaceae</taxon>
        <taxon>Austropuccinia</taxon>
    </lineage>
</organism>
<protein>
    <recommendedName>
        <fullName evidence="1">ELP1 first N-terminal beta-propeller domain-containing protein</fullName>
    </recommendedName>
</protein>
<evidence type="ECO:0000259" key="1">
    <source>
        <dbReference type="Pfam" id="PF04762"/>
    </source>
</evidence>
<sequence>VNPDNGRIYGALIDPDTDAVLVWSISFENQFKPKLLATLLPETILNGNDSQSDSEITIVGLKPLPESSQTCLITSDGRISVSPMEEIGQEEEFCTFQFDTIGTFDDGICFSSWSPDNELLVIVTGSSKLVLLTKTFDVLSEAPIDFAWFGDYQPVNLGWGTKSTQFHGSLGKSAAQMSEAETLPSATILPNSFSLNAYEISWRGDGAFFALTCPGRQDKNCRAQRVIKIFSIT</sequence>
<dbReference type="GO" id="GO:0000049">
    <property type="term" value="F:tRNA binding"/>
    <property type="evidence" value="ECO:0007669"/>
    <property type="project" value="TreeGrafter"/>
</dbReference>
<evidence type="ECO:0000313" key="3">
    <source>
        <dbReference type="Proteomes" id="UP000765509"/>
    </source>
</evidence>
<keyword evidence="3" id="KW-1185">Reference proteome</keyword>
<evidence type="ECO:0000313" key="2">
    <source>
        <dbReference type="EMBL" id="MBW0588624.1"/>
    </source>
</evidence>
<dbReference type="Proteomes" id="UP000765509">
    <property type="component" value="Unassembled WGS sequence"/>
</dbReference>
<dbReference type="SUPFAM" id="SSF101908">
    <property type="entry name" value="Putative isomerase YbhE"/>
    <property type="match status" value="1"/>
</dbReference>
<comment type="caution">
    <text evidence="2">The sequence shown here is derived from an EMBL/GenBank/DDBJ whole genome shotgun (WGS) entry which is preliminary data.</text>
</comment>
<dbReference type="PANTHER" id="PTHR12747:SF0">
    <property type="entry name" value="ELONGATOR COMPLEX PROTEIN 1"/>
    <property type="match status" value="1"/>
</dbReference>
<name>A0A9Q3KZS7_9BASI</name>
<dbReference type="AlphaFoldDB" id="A0A9Q3KZS7"/>
<accession>A0A9Q3KZS7</accession>
<proteinExistence type="predicted"/>
<dbReference type="Pfam" id="PF04762">
    <property type="entry name" value="Beta-prop_ELP1_1st"/>
    <property type="match status" value="1"/>
</dbReference>
<feature type="non-terminal residue" evidence="2">
    <location>
        <position position="233"/>
    </location>
</feature>
<dbReference type="GO" id="GO:0033588">
    <property type="term" value="C:elongator holoenzyme complex"/>
    <property type="evidence" value="ECO:0007669"/>
    <property type="project" value="InterPro"/>
</dbReference>
<feature type="domain" description="ELP1 first N-terminal beta-propeller" evidence="1">
    <location>
        <begin position="50"/>
        <end position="231"/>
    </location>
</feature>
<dbReference type="OrthoDB" id="40048at2759"/>
<dbReference type="PANTHER" id="PTHR12747">
    <property type="entry name" value="ELONGATOR COMPLEX PROTEIN 1"/>
    <property type="match status" value="1"/>
</dbReference>
<dbReference type="EMBL" id="AVOT02131222">
    <property type="protein sequence ID" value="MBW0588624.1"/>
    <property type="molecule type" value="Genomic_DNA"/>
</dbReference>
<feature type="non-terminal residue" evidence="2">
    <location>
        <position position="1"/>
    </location>
</feature>